<gene>
    <name evidence="3" type="ORF">M9Y10_018837</name>
</gene>
<dbReference type="PANTHER" id="PTHR48104:SF30">
    <property type="entry name" value="METACASPASE-1"/>
    <property type="match status" value="1"/>
</dbReference>
<evidence type="ECO:0000313" key="3">
    <source>
        <dbReference type="EMBL" id="KAK8847805.1"/>
    </source>
</evidence>
<dbReference type="EMBL" id="JAPFFF010000027">
    <property type="protein sequence ID" value="KAK8847805.1"/>
    <property type="molecule type" value="Genomic_DNA"/>
</dbReference>
<comment type="caution">
    <text evidence="3">The sequence shown here is derived from an EMBL/GenBank/DDBJ whole genome shotgun (WGS) entry which is preliminary data.</text>
</comment>
<reference evidence="3 4" key="1">
    <citation type="submission" date="2024-04" db="EMBL/GenBank/DDBJ databases">
        <title>Tritrichomonas musculus Genome.</title>
        <authorList>
            <person name="Alves-Ferreira E."/>
            <person name="Grigg M."/>
            <person name="Lorenzi H."/>
            <person name="Galac M."/>
        </authorList>
    </citation>
    <scope>NUCLEOTIDE SEQUENCE [LARGE SCALE GENOMIC DNA]</scope>
    <source>
        <strain evidence="3 4">EAF2021</strain>
    </source>
</reference>
<evidence type="ECO:0000313" key="4">
    <source>
        <dbReference type="Proteomes" id="UP001470230"/>
    </source>
</evidence>
<evidence type="ECO:0000259" key="2">
    <source>
        <dbReference type="Pfam" id="PF00656"/>
    </source>
</evidence>
<sequence>MSKKAKFGALFKNITNALKDEKVQAQIKSGLQKAANTKQGREIINKLSKCKIAMTILSKLNLNFTQEEWEEQHEQGTIEENSTELDEIGRNLAKITSLKGQDLKKVVYICCNTYERPEYSLGVGPLNDAITVSSYMRDIGFDVYYSHNPTSKEFIKYLRYFYHWTTDHLVVYYTGHGARVKDTNGDEEDGYDEAMVFDDDFVVDDDLAEILAKSEKKPTSKVLLLTDCCHSGSIYDLQSAAYHGLTIPPNIMSISAARDKQTAKQTSIGSKDQGIFTFYFFKFLSSDPKMTANQMESKSQAYLSRFDQNFVSFATTNGMLDMPIFD</sequence>
<dbReference type="PANTHER" id="PTHR48104">
    <property type="entry name" value="METACASPASE-4"/>
    <property type="match status" value="1"/>
</dbReference>
<dbReference type="InterPro" id="IPR050452">
    <property type="entry name" value="Metacaspase"/>
</dbReference>
<organism evidence="3 4">
    <name type="scientific">Tritrichomonas musculus</name>
    <dbReference type="NCBI Taxonomy" id="1915356"/>
    <lineage>
        <taxon>Eukaryota</taxon>
        <taxon>Metamonada</taxon>
        <taxon>Parabasalia</taxon>
        <taxon>Tritrichomonadida</taxon>
        <taxon>Tritrichomonadidae</taxon>
        <taxon>Tritrichomonas</taxon>
    </lineage>
</organism>
<dbReference type="Pfam" id="PF00656">
    <property type="entry name" value="Peptidase_C14"/>
    <property type="match status" value="1"/>
</dbReference>
<dbReference type="InterPro" id="IPR029030">
    <property type="entry name" value="Caspase-like_dom_sf"/>
</dbReference>
<proteinExistence type="inferred from homology"/>
<protein>
    <recommendedName>
        <fullName evidence="2">Peptidase C14 caspase domain-containing protein</fullName>
    </recommendedName>
</protein>
<evidence type="ECO:0000256" key="1">
    <source>
        <dbReference type="ARBA" id="ARBA00009005"/>
    </source>
</evidence>
<accession>A0ABR2HHX1</accession>
<comment type="similarity">
    <text evidence="1">Belongs to the peptidase C14B family.</text>
</comment>
<dbReference type="SUPFAM" id="SSF52129">
    <property type="entry name" value="Caspase-like"/>
    <property type="match status" value="1"/>
</dbReference>
<feature type="domain" description="Peptidase C14 caspase" evidence="2">
    <location>
        <begin position="106"/>
        <end position="300"/>
    </location>
</feature>
<name>A0ABR2HHX1_9EUKA</name>
<keyword evidence="4" id="KW-1185">Reference proteome</keyword>
<dbReference type="Gene3D" id="3.40.50.1460">
    <property type="match status" value="1"/>
</dbReference>
<dbReference type="InterPro" id="IPR011600">
    <property type="entry name" value="Pept_C14_caspase"/>
</dbReference>
<dbReference type="Proteomes" id="UP001470230">
    <property type="component" value="Unassembled WGS sequence"/>
</dbReference>